<feature type="region of interest" description="Disordered" evidence="1">
    <location>
        <begin position="104"/>
        <end position="140"/>
    </location>
</feature>
<name>A0A5B7E446_PORTR</name>
<evidence type="ECO:0000313" key="3">
    <source>
        <dbReference type="Proteomes" id="UP000324222"/>
    </source>
</evidence>
<proteinExistence type="predicted"/>
<sequence>MSRALTHPAFARNNSDGNINYGYFYIILIMFLRRGVSFWEASWQGNKGDAEDNGSNTEGCNERINGRVVHASRPLPAPVHLKATRASGSGGRYVAASCPRAAASTPATQSNVGKKWPITARREGGGRGIKVGREGRPLKT</sequence>
<dbReference type="Proteomes" id="UP000324222">
    <property type="component" value="Unassembled WGS sequence"/>
</dbReference>
<evidence type="ECO:0000256" key="1">
    <source>
        <dbReference type="SAM" id="MobiDB-lite"/>
    </source>
</evidence>
<keyword evidence="3" id="KW-1185">Reference proteome</keyword>
<gene>
    <name evidence="2" type="ORF">E2C01_020685</name>
</gene>
<comment type="caution">
    <text evidence="2">The sequence shown here is derived from an EMBL/GenBank/DDBJ whole genome shotgun (WGS) entry which is preliminary data.</text>
</comment>
<dbReference type="AlphaFoldDB" id="A0A5B7E446"/>
<protein>
    <submittedName>
        <fullName evidence="2">Uncharacterized protein</fullName>
    </submittedName>
</protein>
<accession>A0A5B7E446</accession>
<evidence type="ECO:0000313" key="2">
    <source>
        <dbReference type="EMBL" id="MPC27514.1"/>
    </source>
</evidence>
<organism evidence="2 3">
    <name type="scientific">Portunus trituberculatus</name>
    <name type="common">Swimming crab</name>
    <name type="synonym">Neptunus trituberculatus</name>
    <dbReference type="NCBI Taxonomy" id="210409"/>
    <lineage>
        <taxon>Eukaryota</taxon>
        <taxon>Metazoa</taxon>
        <taxon>Ecdysozoa</taxon>
        <taxon>Arthropoda</taxon>
        <taxon>Crustacea</taxon>
        <taxon>Multicrustacea</taxon>
        <taxon>Malacostraca</taxon>
        <taxon>Eumalacostraca</taxon>
        <taxon>Eucarida</taxon>
        <taxon>Decapoda</taxon>
        <taxon>Pleocyemata</taxon>
        <taxon>Brachyura</taxon>
        <taxon>Eubrachyura</taxon>
        <taxon>Portunoidea</taxon>
        <taxon>Portunidae</taxon>
        <taxon>Portuninae</taxon>
        <taxon>Portunus</taxon>
    </lineage>
</organism>
<dbReference type="EMBL" id="VSRR010001761">
    <property type="protein sequence ID" value="MPC27514.1"/>
    <property type="molecule type" value="Genomic_DNA"/>
</dbReference>
<feature type="compositionally biased region" description="Basic and acidic residues" evidence="1">
    <location>
        <begin position="120"/>
        <end position="140"/>
    </location>
</feature>
<reference evidence="2 3" key="1">
    <citation type="submission" date="2019-05" db="EMBL/GenBank/DDBJ databases">
        <title>Another draft genome of Portunus trituberculatus and its Hox gene families provides insights of decapod evolution.</title>
        <authorList>
            <person name="Jeong J.-H."/>
            <person name="Song I."/>
            <person name="Kim S."/>
            <person name="Choi T."/>
            <person name="Kim D."/>
            <person name="Ryu S."/>
            <person name="Kim W."/>
        </authorList>
    </citation>
    <scope>NUCLEOTIDE SEQUENCE [LARGE SCALE GENOMIC DNA]</scope>
    <source>
        <tissue evidence="2">Muscle</tissue>
    </source>
</reference>